<evidence type="ECO:0000256" key="1">
    <source>
        <dbReference type="SAM" id="Phobius"/>
    </source>
</evidence>
<sequence length="123" mass="13269">MAADPLTRKTERIHALLTARLGLKGATLEAQAGRVGRRLSRSLMRDLALVVAADVARGHPRLMRQVDGRAVGLAGDRIVAHLTTVDPWEVRKTHVLRWLAGVAAVAIVAFGGVVWALRAQGRI</sequence>
<organism evidence="2 3">
    <name type="scientific">Loktanella fryxellensis</name>
    <dbReference type="NCBI Taxonomy" id="245187"/>
    <lineage>
        <taxon>Bacteria</taxon>
        <taxon>Pseudomonadati</taxon>
        <taxon>Pseudomonadota</taxon>
        <taxon>Alphaproteobacteria</taxon>
        <taxon>Rhodobacterales</taxon>
        <taxon>Roseobacteraceae</taxon>
        <taxon>Loktanella</taxon>
    </lineage>
</organism>
<dbReference type="Proteomes" id="UP000199585">
    <property type="component" value="Unassembled WGS sequence"/>
</dbReference>
<evidence type="ECO:0000313" key="2">
    <source>
        <dbReference type="EMBL" id="SEM49357.1"/>
    </source>
</evidence>
<keyword evidence="1" id="KW-0472">Membrane</keyword>
<proteinExistence type="predicted"/>
<protein>
    <submittedName>
        <fullName evidence="2">Uncharacterized protein</fullName>
    </submittedName>
</protein>
<keyword evidence="1" id="KW-1133">Transmembrane helix</keyword>
<dbReference type="RefSeq" id="WP_089897932.1">
    <property type="nucleotide sequence ID" value="NZ_FOCI01000001.1"/>
</dbReference>
<dbReference type="OrthoDB" id="7874312at2"/>
<dbReference type="EMBL" id="FOCI01000001">
    <property type="protein sequence ID" value="SEM49357.1"/>
    <property type="molecule type" value="Genomic_DNA"/>
</dbReference>
<dbReference type="STRING" id="245187.SAMN04488003_101304"/>
<name>A0A1H7YVI7_9RHOB</name>
<feature type="transmembrane region" description="Helical" evidence="1">
    <location>
        <begin position="95"/>
        <end position="117"/>
    </location>
</feature>
<dbReference type="AlphaFoldDB" id="A0A1H7YVI7"/>
<gene>
    <name evidence="2" type="ORF">SAMN04488003_101304</name>
</gene>
<accession>A0A1H7YVI7</accession>
<keyword evidence="1" id="KW-0812">Transmembrane</keyword>
<keyword evidence="3" id="KW-1185">Reference proteome</keyword>
<reference evidence="2 3" key="1">
    <citation type="submission" date="2016-10" db="EMBL/GenBank/DDBJ databases">
        <authorList>
            <person name="de Groot N.N."/>
        </authorList>
    </citation>
    <scope>NUCLEOTIDE SEQUENCE [LARGE SCALE GENOMIC DNA]</scope>
    <source>
        <strain evidence="2 3">DSM 16213</strain>
    </source>
</reference>
<evidence type="ECO:0000313" key="3">
    <source>
        <dbReference type="Proteomes" id="UP000199585"/>
    </source>
</evidence>